<dbReference type="OrthoDB" id="159745at2"/>
<organism evidence="1 2">
    <name type="scientific">Methylocystis bryophila</name>
    <dbReference type="NCBI Taxonomy" id="655015"/>
    <lineage>
        <taxon>Bacteria</taxon>
        <taxon>Pseudomonadati</taxon>
        <taxon>Pseudomonadota</taxon>
        <taxon>Alphaproteobacteria</taxon>
        <taxon>Hyphomicrobiales</taxon>
        <taxon>Methylocystaceae</taxon>
        <taxon>Methylocystis</taxon>
    </lineage>
</organism>
<dbReference type="Proteomes" id="UP000193978">
    <property type="component" value="Chromosome"/>
</dbReference>
<name>A0A1W6MQX6_9HYPH</name>
<sequence>MAVKTDFSAEEWNTVLAAPVLAGFAITAADPSGIFGTLAEGWASAKELAAAKAGASDELIKSTAEDLFTSEGRSNAQNRMAALLEDAKAEELKDRALEELKRVVALVDAKAPNDAAAFKHWLSHIAQIVAEASSEGGFLGFGGVQVSEKEKATLAEIDGVLGV</sequence>
<protein>
    <submittedName>
        <fullName evidence="1">Uncharacterized protein</fullName>
    </submittedName>
</protein>
<dbReference type="KEGG" id="mbry:B1812_01690"/>
<evidence type="ECO:0000313" key="2">
    <source>
        <dbReference type="Proteomes" id="UP000193978"/>
    </source>
</evidence>
<proteinExistence type="predicted"/>
<dbReference type="EMBL" id="CP019948">
    <property type="protein sequence ID" value="ARN80001.1"/>
    <property type="molecule type" value="Genomic_DNA"/>
</dbReference>
<dbReference type="STRING" id="655015.B1812_01690"/>
<reference evidence="1 2" key="1">
    <citation type="submission" date="2017-02" db="EMBL/GenBank/DDBJ databases">
        <authorList>
            <person name="Peterson S.W."/>
        </authorList>
    </citation>
    <scope>NUCLEOTIDE SEQUENCE [LARGE SCALE GENOMIC DNA]</scope>
    <source>
        <strain evidence="1 2">S285</strain>
    </source>
</reference>
<dbReference type="RefSeq" id="WP_085770055.1">
    <property type="nucleotide sequence ID" value="NZ_AP027149.1"/>
</dbReference>
<dbReference type="AlphaFoldDB" id="A0A1W6MQX6"/>
<accession>A0A1W6MQX6</accession>
<evidence type="ECO:0000313" key="1">
    <source>
        <dbReference type="EMBL" id="ARN80001.1"/>
    </source>
</evidence>
<keyword evidence="2" id="KW-1185">Reference proteome</keyword>
<gene>
    <name evidence="1" type="ORF">B1812_01690</name>
</gene>